<dbReference type="CDD" id="cd11390">
    <property type="entry name" value="bHLH_TS"/>
    <property type="match status" value="1"/>
</dbReference>
<evidence type="ECO:0000259" key="2">
    <source>
        <dbReference type="PROSITE" id="PS50888"/>
    </source>
</evidence>
<dbReference type="InterPro" id="IPR050283">
    <property type="entry name" value="E-box_TF_Regulators"/>
</dbReference>
<dbReference type="EMBL" id="RCHS01003371">
    <property type="protein sequence ID" value="RMX42407.1"/>
    <property type="molecule type" value="Genomic_DNA"/>
</dbReference>
<sequence length="147" mass="16790">MESEVPEEETPRATISKKKTKRRGRRLTGLSKQRRIANTRERNRVHVINEGIDRLRDLIPLFPNEKKPSKTDTIRLAALYISHLTELLEMANTEHEEMIGRESLDEDLSVTSLEFDPFGVESEELTAFFWKDDELSGSDGGGLSSVF</sequence>
<proteinExistence type="predicted"/>
<dbReference type="InterPro" id="IPR036638">
    <property type="entry name" value="HLH_DNA-bd_sf"/>
</dbReference>
<dbReference type="OrthoDB" id="5969565at2759"/>
<feature type="region of interest" description="Disordered" evidence="1">
    <location>
        <begin position="1"/>
        <end position="30"/>
    </location>
</feature>
<dbReference type="PANTHER" id="PTHR23349:SF110">
    <property type="entry name" value="BHLH DOMAIN-CONTAINING PROTEIN"/>
    <property type="match status" value="1"/>
</dbReference>
<dbReference type="Pfam" id="PF00010">
    <property type="entry name" value="HLH"/>
    <property type="match status" value="1"/>
</dbReference>
<dbReference type="PROSITE" id="PS50888">
    <property type="entry name" value="BHLH"/>
    <property type="match status" value="1"/>
</dbReference>
<evidence type="ECO:0000256" key="1">
    <source>
        <dbReference type="SAM" id="MobiDB-lite"/>
    </source>
</evidence>
<protein>
    <recommendedName>
        <fullName evidence="2">BHLH domain-containing protein</fullName>
    </recommendedName>
</protein>
<keyword evidence="4" id="KW-1185">Reference proteome</keyword>
<evidence type="ECO:0000313" key="3">
    <source>
        <dbReference type="EMBL" id="RMX42407.1"/>
    </source>
</evidence>
<dbReference type="STRING" id="46731.A0A3M6TLU6"/>
<evidence type="ECO:0000313" key="4">
    <source>
        <dbReference type="Proteomes" id="UP000275408"/>
    </source>
</evidence>
<dbReference type="Gene3D" id="4.10.280.10">
    <property type="entry name" value="Helix-loop-helix DNA-binding domain"/>
    <property type="match status" value="1"/>
</dbReference>
<name>A0A3M6TLU6_POCDA</name>
<gene>
    <name evidence="3" type="ORF">pdam_00004916</name>
</gene>
<dbReference type="Proteomes" id="UP000275408">
    <property type="component" value="Unassembled WGS sequence"/>
</dbReference>
<dbReference type="GO" id="GO:0000981">
    <property type="term" value="F:DNA-binding transcription factor activity, RNA polymerase II-specific"/>
    <property type="evidence" value="ECO:0007669"/>
    <property type="project" value="TreeGrafter"/>
</dbReference>
<dbReference type="GO" id="GO:0032502">
    <property type="term" value="P:developmental process"/>
    <property type="evidence" value="ECO:0007669"/>
    <property type="project" value="TreeGrafter"/>
</dbReference>
<dbReference type="SMART" id="SM00353">
    <property type="entry name" value="HLH"/>
    <property type="match status" value="1"/>
</dbReference>
<dbReference type="GO" id="GO:0000977">
    <property type="term" value="F:RNA polymerase II transcription regulatory region sequence-specific DNA binding"/>
    <property type="evidence" value="ECO:0007669"/>
    <property type="project" value="TreeGrafter"/>
</dbReference>
<feature type="domain" description="BHLH" evidence="2">
    <location>
        <begin position="32"/>
        <end position="84"/>
    </location>
</feature>
<comment type="caution">
    <text evidence="3">The sequence shown here is derived from an EMBL/GenBank/DDBJ whole genome shotgun (WGS) entry which is preliminary data.</text>
</comment>
<accession>A0A3M6TLU6</accession>
<organism evidence="3 4">
    <name type="scientific">Pocillopora damicornis</name>
    <name type="common">Cauliflower coral</name>
    <name type="synonym">Millepora damicornis</name>
    <dbReference type="NCBI Taxonomy" id="46731"/>
    <lineage>
        <taxon>Eukaryota</taxon>
        <taxon>Metazoa</taxon>
        <taxon>Cnidaria</taxon>
        <taxon>Anthozoa</taxon>
        <taxon>Hexacorallia</taxon>
        <taxon>Scleractinia</taxon>
        <taxon>Astrocoeniina</taxon>
        <taxon>Pocilloporidae</taxon>
        <taxon>Pocillopora</taxon>
    </lineage>
</organism>
<reference evidence="3 4" key="1">
    <citation type="journal article" date="2018" name="Sci. Rep.">
        <title>Comparative analysis of the Pocillopora damicornis genome highlights role of immune system in coral evolution.</title>
        <authorList>
            <person name="Cunning R."/>
            <person name="Bay R.A."/>
            <person name="Gillette P."/>
            <person name="Baker A.C."/>
            <person name="Traylor-Knowles N."/>
        </authorList>
    </citation>
    <scope>NUCLEOTIDE SEQUENCE [LARGE SCALE GENOMIC DNA]</scope>
    <source>
        <strain evidence="3">RSMAS</strain>
        <tissue evidence="3">Whole animal</tissue>
    </source>
</reference>
<feature type="compositionally biased region" description="Basic residues" evidence="1">
    <location>
        <begin position="15"/>
        <end position="30"/>
    </location>
</feature>
<dbReference type="AlphaFoldDB" id="A0A3M6TLU6"/>
<dbReference type="SUPFAM" id="SSF47459">
    <property type="entry name" value="HLH, helix-loop-helix DNA-binding domain"/>
    <property type="match status" value="1"/>
</dbReference>
<dbReference type="GO" id="GO:0046983">
    <property type="term" value="F:protein dimerization activity"/>
    <property type="evidence" value="ECO:0007669"/>
    <property type="project" value="InterPro"/>
</dbReference>
<dbReference type="InterPro" id="IPR011598">
    <property type="entry name" value="bHLH_dom"/>
</dbReference>
<dbReference type="PANTHER" id="PTHR23349">
    <property type="entry name" value="BASIC HELIX-LOOP-HELIX TRANSCRIPTION FACTOR, TWIST"/>
    <property type="match status" value="1"/>
</dbReference>